<keyword evidence="4 10" id="KW-1003">Cell membrane</keyword>
<dbReference type="PROSITE" id="PS51012">
    <property type="entry name" value="ABC_TM2"/>
    <property type="match status" value="1"/>
</dbReference>
<comment type="caution">
    <text evidence="12">The sequence shown here is derived from an EMBL/GenBank/DDBJ whole genome shotgun (WGS) entry which is preliminary data.</text>
</comment>
<feature type="transmembrane region" description="Helical" evidence="10">
    <location>
        <begin position="244"/>
        <end position="265"/>
    </location>
</feature>
<evidence type="ECO:0000256" key="9">
    <source>
        <dbReference type="ARBA" id="ARBA00023136"/>
    </source>
</evidence>
<evidence type="ECO:0000259" key="11">
    <source>
        <dbReference type="PROSITE" id="PS51012"/>
    </source>
</evidence>
<feature type="transmembrane region" description="Helical" evidence="10">
    <location>
        <begin position="122"/>
        <end position="149"/>
    </location>
</feature>
<comment type="similarity">
    <text evidence="2 10">Belongs to the ABC-2 integral membrane protein family.</text>
</comment>
<evidence type="ECO:0000313" key="13">
    <source>
        <dbReference type="Proteomes" id="UP000298324"/>
    </source>
</evidence>
<dbReference type="GO" id="GO:0043190">
    <property type="term" value="C:ATP-binding cassette (ABC) transporter complex"/>
    <property type="evidence" value="ECO:0007669"/>
    <property type="project" value="InterPro"/>
</dbReference>
<feature type="domain" description="ABC transmembrane type-2" evidence="11">
    <location>
        <begin position="42"/>
        <end position="268"/>
    </location>
</feature>
<dbReference type="PIRSF" id="PIRSF006648">
    <property type="entry name" value="DrrB"/>
    <property type="match status" value="1"/>
</dbReference>
<dbReference type="InterPro" id="IPR013525">
    <property type="entry name" value="ABC2_TM"/>
</dbReference>
<keyword evidence="5" id="KW-0762">Sugar transport</keyword>
<dbReference type="GO" id="GO:0015920">
    <property type="term" value="P:lipopolysaccharide transport"/>
    <property type="evidence" value="ECO:0007669"/>
    <property type="project" value="TreeGrafter"/>
</dbReference>
<accession>A0A4Y7R7B4</accession>
<keyword evidence="7" id="KW-0972">Capsule biogenesis/degradation</keyword>
<evidence type="ECO:0000256" key="5">
    <source>
        <dbReference type="ARBA" id="ARBA00022597"/>
    </source>
</evidence>
<evidence type="ECO:0000256" key="8">
    <source>
        <dbReference type="ARBA" id="ARBA00022989"/>
    </source>
</evidence>
<sequence>MNPHQTHSATPVAMFVSLFRNRRLVWQMTRRDVVGRYRGSVMGLAWSFFNPVLMLFVYTFVFSVVFKARWGLSGEESKADFAIILFVGMIVHGLLAECINRAPGIIVSNVNYVKKVVFPLEILPWVVMGSALFYGLVSTVVLLLAQLIINQSLPWTGVLFPLVLLPLVFAGMGLTWFIAALGVFVRDIGQITGIFTMVLMFMSPVFYPVSLLPKEYQGWLQLNPLTLIIEESRKVLIFGSLPNWHSLCIALLGGLFIAAVGFWWFQKTRKGFADVL</sequence>
<dbReference type="PRINTS" id="PR00164">
    <property type="entry name" value="ABC2TRNSPORT"/>
</dbReference>
<protein>
    <recommendedName>
        <fullName evidence="10">Transport permease protein</fullName>
    </recommendedName>
</protein>
<evidence type="ECO:0000256" key="10">
    <source>
        <dbReference type="RuleBase" id="RU361157"/>
    </source>
</evidence>
<organism evidence="12 13">
    <name type="scientific">Pelotomaculum schinkii</name>
    <dbReference type="NCBI Taxonomy" id="78350"/>
    <lineage>
        <taxon>Bacteria</taxon>
        <taxon>Bacillati</taxon>
        <taxon>Bacillota</taxon>
        <taxon>Clostridia</taxon>
        <taxon>Eubacteriales</taxon>
        <taxon>Desulfotomaculaceae</taxon>
        <taxon>Pelotomaculum</taxon>
    </lineage>
</organism>
<evidence type="ECO:0000313" key="12">
    <source>
        <dbReference type="EMBL" id="TEB04609.1"/>
    </source>
</evidence>
<dbReference type="PANTHER" id="PTHR30413">
    <property type="entry name" value="INNER MEMBRANE TRANSPORT PERMEASE"/>
    <property type="match status" value="1"/>
</dbReference>
<reference evidence="12 13" key="1">
    <citation type="journal article" date="2018" name="Environ. Microbiol.">
        <title>Novel energy conservation strategies and behaviour of Pelotomaculum schinkii driving syntrophic propionate catabolism.</title>
        <authorList>
            <person name="Hidalgo-Ahumada C.A.P."/>
            <person name="Nobu M.K."/>
            <person name="Narihiro T."/>
            <person name="Tamaki H."/>
            <person name="Liu W.T."/>
            <person name="Kamagata Y."/>
            <person name="Stams A.J.M."/>
            <person name="Imachi H."/>
            <person name="Sousa D.Z."/>
        </authorList>
    </citation>
    <scope>NUCLEOTIDE SEQUENCE [LARGE SCALE GENOMIC DNA]</scope>
    <source>
        <strain evidence="12 13">HH</strain>
    </source>
</reference>
<feature type="transmembrane region" description="Helical" evidence="10">
    <location>
        <begin position="81"/>
        <end position="102"/>
    </location>
</feature>
<evidence type="ECO:0000256" key="2">
    <source>
        <dbReference type="ARBA" id="ARBA00007783"/>
    </source>
</evidence>
<dbReference type="Proteomes" id="UP000298324">
    <property type="component" value="Unassembled WGS sequence"/>
</dbReference>
<keyword evidence="13" id="KW-1185">Reference proteome</keyword>
<evidence type="ECO:0000256" key="1">
    <source>
        <dbReference type="ARBA" id="ARBA00004651"/>
    </source>
</evidence>
<feature type="transmembrane region" description="Helical" evidence="10">
    <location>
        <begin position="155"/>
        <end position="184"/>
    </location>
</feature>
<proteinExistence type="inferred from homology"/>
<dbReference type="AlphaFoldDB" id="A0A4Y7R7B4"/>
<evidence type="ECO:0000256" key="6">
    <source>
        <dbReference type="ARBA" id="ARBA00022692"/>
    </source>
</evidence>
<gene>
    <name evidence="12" type="primary">tagG</name>
    <name evidence="12" type="ORF">Psch_03370</name>
</gene>
<dbReference type="InterPro" id="IPR000412">
    <property type="entry name" value="ABC_2_transport"/>
</dbReference>
<keyword evidence="6 10" id="KW-0812">Transmembrane</keyword>
<name>A0A4Y7R7B4_9FIRM</name>
<evidence type="ECO:0000256" key="7">
    <source>
        <dbReference type="ARBA" id="ARBA00022903"/>
    </source>
</evidence>
<keyword evidence="3 10" id="KW-0813">Transport</keyword>
<dbReference type="Pfam" id="PF01061">
    <property type="entry name" value="ABC2_membrane"/>
    <property type="match status" value="1"/>
</dbReference>
<dbReference type="RefSeq" id="WP_190258966.1">
    <property type="nucleotide sequence ID" value="NZ_QFGA01000003.1"/>
</dbReference>
<keyword evidence="8 10" id="KW-1133">Transmembrane helix</keyword>
<keyword evidence="9 10" id="KW-0472">Membrane</keyword>
<dbReference type="PANTHER" id="PTHR30413:SF10">
    <property type="entry name" value="CAPSULE POLYSACCHARIDE EXPORT INNER-MEMBRANE PROTEIN CTRC"/>
    <property type="match status" value="1"/>
</dbReference>
<dbReference type="EMBL" id="QFGA01000003">
    <property type="protein sequence ID" value="TEB04609.1"/>
    <property type="molecule type" value="Genomic_DNA"/>
</dbReference>
<feature type="transmembrane region" description="Helical" evidence="10">
    <location>
        <begin position="40"/>
        <end position="61"/>
    </location>
</feature>
<feature type="transmembrane region" description="Helical" evidence="10">
    <location>
        <begin position="191"/>
        <end position="209"/>
    </location>
</feature>
<dbReference type="InterPro" id="IPR047817">
    <property type="entry name" value="ABC2_TM_bact-type"/>
</dbReference>
<evidence type="ECO:0000256" key="3">
    <source>
        <dbReference type="ARBA" id="ARBA00022448"/>
    </source>
</evidence>
<evidence type="ECO:0000256" key="4">
    <source>
        <dbReference type="ARBA" id="ARBA00022475"/>
    </source>
</evidence>
<comment type="subcellular location">
    <subcellularLocation>
        <location evidence="1 10">Cell membrane</location>
        <topology evidence="1 10">Multi-pass membrane protein</topology>
    </subcellularLocation>
</comment>
<dbReference type="GO" id="GO:0140359">
    <property type="term" value="F:ABC-type transporter activity"/>
    <property type="evidence" value="ECO:0007669"/>
    <property type="project" value="InterPro"/>
</dbReference>